<proteinExistence type="predicted"/>
<protein>
    <submittedName>
        <fullName evidence="1">Uncharacterized protein</fullName>
    </submittedName>
</protein>
<dbReference type="AlphaFoldDB" id="A0A0E9QBM2"/>
<accession>A0A0E9QBM2</accession>
<organism evidence="1">
    <name type="scientific">Anguilla anguilla</name>
    <name type="common">European freshwater eel</name>
    <name type="synonym">Muraena anguilla</name>
    <dbReference type="NCBI Taxonomy" id="7936"/>
    <lineage>
        <taxon>Eukaryota</taxon>
        <taxon>Metazoa</taxon>
        <taxon>Chordata</taxon>
        <taxon>Craniata</taxon>
        <taxon>Vertebrata</taxon>
        <taxon>Euteleostomi</taxon>
        <taxon>Actinopterygii</taxon>
        <taxon>Neopterygii</taxon>
        <taxon>Teleostei</taxon>
        <taxon>Anguilliformes</taxon>
        <taxon>Anguillidae</taxon>
        <taxon>Anguilla</taxon>
    </lineage>
</organism>
<dbReference type="EMBL" id="GBXM01094326">
    <property type="protein sequence ID" value="JAH14251.1"/>
    <property type="molecule type" value="Transcribed_RNA"/>
</dbReference>
<reference evidence="1" key="2">
    <citation type="journal article" date="2015" name="Fish Shellfish Immunol.">
        <title>Early steps in the European eel (Anguilla anguilla)-Vibrio vulnificus interaction in the gills: Role of the RtxA13 toxin.</title>
        <authorList>
            <person name="Callol A."/>
            <person name="Pajuelo D."/>
            <person name="Ebbesson L."/>
            <person name="Teles M."/>
            <person name="MacKenzie S."/>
            <person name="Amaro C."/>
        </authorList>
    </citation>
    <scope>NUCLEOTIDE SEQUENCE</scope>
</reference>
<sequence>MCWPWRGSHWNTTGQVQNLTVSEKLLQVDALSVQHLRSFVPCGVVTSLSRQRVMPLVSCTTALCACVPHTTGHFCSRMCRSRWLSLCQGQH</sequence>
<reference evidence="1" key="1">
    <citation type="submission" date="2014-11" db="EMBL/GenBank/DDBJ databases">
        <authorList>
            <person name="Amaro Gonzalez C."/>
        </authorList>
    </citation>
    <scope>NUCLEOTIDE SEQUENCE</scope>
</reference>
<evidence type="ECO:0000313" key="1">
    <source>
        <dbReference type="EMBL" id="JAH14251.1"/>
    </source>
</evidence>
<name>A0A0E9QBM2_ANGAN</name>